<evidence type="ECO:0000256" key="4">
    <source>
        <dbReference type="ARBA" id="ARBA00022729"/>
    </source>
</evidence>
<dbReference type="GO" id="GO:0005576">
    <property type="term" value="C:extracellular region"/>
    <property type="evidence" value="ECO:0007669"/>
    <property type="project" value="UniProtKB-SubCell"/>
</dbReference>
<evidence type="ECO:0000256" key="8">
    <source>
        <dbReference type="ARBA" id="ARBA00036824"/>
    </source>
</evidence>
<evidence type="ECO:0000256" key="5">
    <source>
        <dbReference type="ARBA" id="ARBA00022801"/>
    </source>
</evidence>
<dbReference type="GO" id="GO:0071555">
    <property type="term" value="P:cell wall organization"/>
    <property type="evidence" value="ECO:0007669"/>
    <property type="project" value="UniProtKB-KW"/>
</dbReference>
<evidence type="ECO:0000313" key="13">
    <source>
        <dbReference type="EMBL" id="ODV84451.1"/>
    </source>
</evidence>
<evidence type="ECO:0000256" key="10">
    <source>
        <dbReference type="RuleBase" id="RU361153"/>
    </source>
</evidence>
<evidence type="ECO:0000256" key="9">
    <source>
        <dbReference type="ARBA" id="ARBA00038929"/>
    </source>
</evidence>
<dbReference type="GO" id="GO:0009986">
    <property type="term" value="C:cell surface"/>
    <property type="evidence" value="ECO:0007669"/>
    <property type="project" value="TreeGrafter"/>
</dbReference>
<dbReference type="PANTHER" id="PTHR31297">
    <property type="entry name" value="GLUCAN ENDO-1,6-BETA-GLUCOSIDASE B"/>
    <property type="match status" value="1"/>
</dbReference>
<evidence type="ECO:0000259" key="12">
    <source>
        <dbReference type="Pfam" id="PF00150"/>
    </source>
</evidence>
<evidence type="ECO:0000256" key="1">
    <source>
        <dbReference type="ARBA" id="ARBA00004613"/>
    </source>
</evidence>
<dbReference type="Gene3D" id="3.20.20.80">
    <property type="entry name" value="Glycosidases"/>
    <property type="match status" value="1"/>
</dbReference>
<dbReference type="EMBL" id="KV453856">
    <property type="protein sequence ID" value="ODV84451.1"/>
    <property type="molecule type" value="Genomic_DNA"/>
</dbReference>
<keyword evidence="14" id="KW-1185">Reference proteome</keyword>
<feature type="region of interest" description="Disordered" evidence="11">
    <location>
        <begin position="1"/>
        <end position="22"/>
    </location>
</feature>
<dbReference type="Pfam" id="PF00150">
    <property type="entry name" value="Cellulase"/>
    <property type="match status" value="1"/>
</dbReference>
<comment type="similarity">
    <text evidence="2 10">Belongs to the glycosyl hydrolase 5 (cellulase A) family.</text>
</comment>
<dbReference type="GO" id="GO:0004338">
    <property type="term" value="F:glucan exo-1,3-beta-glucosidase activity"/>
    <property type="evidence" value="ECO:0007669"/>
    <property type="project" value="UniProtKB-EC"/>
</dbReference>
<accession>A0A1E4SY99</accession>
<gene>
    <name evidence="13" type="ORF">CANARDRAFT_200552</name>
</gene>
<keyword evidence="3" id="KW-0964">Secreted</keyword>
<sequence>MEFSPAYQRFQASKSMRKRDESSDQVSTSGIFNYSTEKVYGVNLGGWMVTEPYVTPSLYWAASPDGSEAKVPVDEYHYCELLGTQECHTRLKKHWETWIVEDDFKQIKKWGFNTVRFPIGYWAFAHLSTDPYCFGAEDYLEKAIEWSRKNGLKLWIDLHGAPGSQNGFDNSGLRDHLDWLETKAYTDLTLEIMYYIVEKYGGDEYFDVISGIQILNEPLGSSLNMKDLLTFYEKTYAQSRALGTTNNLIYHDAFMSAHYWDNRLSGDVSLETNFTIYRNTNNLTGNTDSTYYNGTYQNVIIDHHRYEVFDISQLSMTIEGHIQDLKTLITTFLNEKKPCVIGEWSAALTDCAFWLNGVGRGARYDGTFKATSKIGECTYSNDASKMTLKNKQETRHLIEAQLDLFNQTSGFIFWCYKTESAIEWDLTKLIELDLFPQPLNHRTFASVLSNEASIGQVSFNTKFIIKLELFVLILTIASTIFAIF</sequence>
<evidence type="ECO:0000313" key="14">
    <source>
        <dbReference type="Proteomes" id="UP000094801"/>
    </source>
</evidence>
<dbReference type="EC" id="3.2.1.58" evidence="9"/>
<comment type="catalytic activity">
    <reaction evidence="8">
        <text>Successive hydrolysis of beta-D-glucose units from the non-reducing ends of (1-&gt;3)-beta-D-glucans, releasing alpha-glucose.</text>
        <dbReference type="EC" id="3.2.1.58"/>
    </reaction>
</comment>
<dbReference type="InterPro" id="IPR017853">
    <property type="entry name" value="GH"/>
</dbReference>
<dbReference type="STRING" id="983967.A0A1E4SY99"/>
<evidence type="ECO:0000256" key="11">
    <source>
        <dbReference type="SAM" id="MobiDB-lite"/>
    </source>
</evidence>
<keyword evidence="7" id="KW-0961">Cell wall biogenesis/degradation</keyword>
<dbReference type="Proteomes" id="UP000094801">
    <property type="component" value="Unassembled WGS sequence"/>
</dbReference>
<proteinExistence type="inferred from homology"/>
<evidence type="ECO:0000256" key="6">
    <source>
        <dbReference type="ARBA" id="ARBA00023295"/>
    </source>
</evidence>
<evidence type="ECO:0000256" key="7">
    <source>
        <dbReference type="ARBA" id="ARBA00023316"/>
    </source>
</evidence>
<dbReference type="GO" id="GO:0009251">
    <property type="term" value="P:glucan catabolic process"/>
    <property type="evidence" value="ECO:0007669"/>
    <property type="project" value="TreeGrafter"/>
</dbReference>
<protein>
    <recommendedName>
        <fullName evidence="9">glucan 1,3-beta-glucosidase</fullName>
        <ecNumber evidence="9">3.2.1.58</ecNumber>
    </recommendedName>
</protein>
<name>A0A1E4SY99_9ASCO</name>
<evidence type="ECO:0000256" key="3">
    <source>
        <dbReference type="ARBA" id="ARBA00022525"/>
    </source>
</evidence>
<keyword evidence="4" id="KW-0732">Signal</keyword>
<evidence type="ECO:0000256" key="2">
    <source>
        <dbReference type="ARBA" id="ARBA00005641"/>
    </source>
</evidence>
<dbReference type="AlphaFoldDB" id="A0A1E4SY99"/>
<keyword evidence="6 10" id="KW-0326">Glycosidase</keyword>
<comment type="subcellular location">
    <subcellularLocation>
        <location evidence="1">Secreted</location>
    </subcellularLocation>
</comment>
<reference evidence="14" key="1">
    <citation type="submission" date="2016-04" db="EMBL/GenBank/DDBJ databases">
        <title>Comparative genomics of biotechnologically important yeasts.</title>
        <authorList>
            <consortium name="DOE Joint Genome Institute"/>
            <person name="Riley R."/>
            <person name="Haridas S."/>
            <person name="Wolfe K.H."/>
            <person name="Lopes M.R."/>
            <person name="Hittinger C.T."/>
            <person name="Goker M."/>
            <person name="Salamov A."/>
            <person name="Wisecaver J."/>
            <person name="Long T.M."/>
            <person name="Aerts A.L."/>
            <person name="Barry K."/>
            <person name="Choi C."/>
            <person name="Clum A."/>
            <person name="Coughlan A.Y."/>
            <person name="Deshpande S."/>
            <person name="Douglass A.P."/>
            <person name="Hanson S.J."/>
            <person name="Klenk H.-P."/>
            <person name="Labutti K."/>
            <person name="Lapidus A."/>
            <person name="Lindquist E."/>
            <person name="Lipzen A."/>
            <person name="Meier-Kolthoff J.P."/>
            <person name="Ohm R.A."/>
            <person name="Otillar R.P."/>
            <person name="Pangilinan J."/>
            <person name="Peng Y."/>
            <person name="Rokas A."/>
            <person name="Rosa C.A."/>
            <person name="Scheuner C."/>
            <person name="Sibirny A.A."/>
            <person name="Slot J.C."/>
            <person name="Stielow J.B."/>
            <person name="Sun H."/>
            <person name="Kurtzman C.P."/>
            <person name="Blackwell M."/>
            <person name="Grigoriev I.V."/>
            <person name="Jeffries T.W."/>
        </authorList>
    </citation>
    <scope>NUCLEOTIDE SEQUENCE [LARGE SCALE GENOMIC DNA]</scope>
    <source>
        <strain evidence="14">NRRL YB-2248</strain>
    </source>
</reference>
<feature type="domain" description="Glycoside hydrolase family 5" evidence="12">
    <location>
        <begin position="92"/>
        <end position="347"/>
    </location>
</feature>
<dbReference type="SUPFAM" id="SSF51445">
    <property type="entry name" value="(Trans)glycosidases"/>
    <property type="match status" value="1"/>
</dbReference>
<organism evidence="13 14">
    <name type="scientific">[Candida] arabinofermentans NRRL YB-2248</name>
    <dbReference type="NCBI Taxonomy" id="983967"/>
    <lineage>
        <taxon>Eukaryota</taxon>
        <taxon>Fungi</taxon>
        <taxon>Dikarya</taxon>
        <taxon>Ascomycota</taxon>
        <taxon>Saccharomycotina</taxon>
        <taxon>Pichiomycetes</taxon>
        <taxon>Pichiales</taxon>
        <taxon>Pichiaceae</taxon>
        <taxon>Ogataea</taxon>
        <taxon>Ogataea/Candida clade</taxon>
    </lineage>
</organism>
<dbReference type="OrthoDB" id="62120at2759"/>
<keyword evidence="5 10" id="KW-0378">Hydrolase</keyword>
<dbReference type="InterPro" id="IPR001547">
    <property type="entry name" value="Glyco_hydro_5"/>
</dbReference>
<dbReference type="PANTHER" id="PTHR31297:SF1">
    <property type="entry name" value="GLUCAN 1,3-BETA-GLUCOSIDASE I_II-RELATED"/>
    <property type="match status" value="1"/>
</dbReference>
<dbReference type="InterPro" id="IPR050386">
    <property type="entry name" value="Glycosyl_hydrolase_5"/>
</dbReference>